<dbReference type="InterPro" id="IPR050117">
    <property type="entry name" value="MAPK"/>
</dbReference>
<dbReference type="GO" id="GO:0007166">
    <property type="term" value="P:cell surface receptor signaling pathway"/>
    <property type="evidence" value="ECO:0000318"/>
    <property type="project" value="GO_Central"/>
</dbReference>
<name>A9UQF4_MONBE</name>
<dbReference type="InterPro" id="IPR008271">
    <property type="entry name" value="Ser/Thr_kinase_AS"/>
</dbReference>
<dbReference type="PROSITE" id="PS00108">
    <property type="entry name" value="PROTEIN_KINASE_ST"/>
    <property type="match status" value="1"/>
</dbReference>
<keyword evidence="4" id="KW-0547">Nucleotide-binding</keyword>
<dbReference type="GO" id="GO:0005634">
    <property type="term" value="C:nucleus"/>
    <property type="evidence" value="ECO:0000318"/>
    <property type="project" value="GO_Central"/>
</dbReference>
<evidence type="ECO:0000256" key="1">
    <source>
        <dbReference type="ARBA" id="ARBA00001946"/>
    </source>
</evidence>
<reference evidence="7 8" key="1">
    <citation type="journal article" date="2008" name="Nature">
        <title>The genome of the choanoflagellate Monosiga brevicollis and the origin of metazoans.</title>
        <authorList>
            <consortium name="JGI Sequencing"/>
            <person name="King N."/>
            <person name="Westbrook M.J."/>
            <person name="Young S.L."/>
            <person name="Kuo A."/>
            <person name="Abedin M."/>
            <person name="Chapman J."/>
            <person name="Fairclough S."/>
            <person name="Hellsten U."/>
            <person name="Isogai Y."/>
            <person name="Letunic I."/>
            <person name="Marr M."/>
            <person name="Pincus D."/>
            <person name="Putnam N."/>
            <person name="Rokas A."/>
            <person name="Wright K.J."/>
            <person name="Zuzow R."/>
            <person name="Dirks W."/>
            <person name="Good M."/>
            <person name="Goodstein D."/>
            <person name="Lemons D."/>
            <person name="Li W."/>
            <person name="Lyons J.B."/>
            <person name="Morris A."/>
            <person name="Nichols S."/>
            <person name="Richter D.J."/>
            <person name="Salamov A."/>
            <person name="Bork P."/>
            <person name="Lim W.A."/>
            <person name="Manning G."/>
            <person name="Miller W.T."/>
            <person name="McGinnis W."/>
            <person name="Shapiro H."/>
            <person name="Tjian R."/>
            <person name="Grigoriev I.V."/>
            <person name="Rokhsar D."/>
        </authorList>
    </citation>
    <scope>NUCLEOTIDE SEQUENCE [LARGE SCALE GENOMIC DNA]</scope>
    <source>
        <strain evidence="8">MX1 / ATCC 50154</strain>
    </source>
</reference>
<keyword evidence="8" id="KW-1185">Reference proteome</keyword>
<gene>
    <name evidence="7" type="ORF">MONBRDRAFT_19272</name>
</gene>
<dbReference type="RefSeq" id="XP_001742351.1">
    <property type="nucleotide sequence ID" value="XM_001742299.1"/>
</dbReference>
<evidence type="ECO:0000256" key="4">
    <source>
        <dbReference type="ARBA" id="ARBA00022741"/>
    </source>
</evidence>
<comment type="cofactor">
    <cofactor evidence="1">
        <name>Mg(2+)</name>
        <dbReference type="ChEBI" id="CHEBI:18420"/>
    </cofactor>
</comment>
<dbReference type="Proteomes" id="UP000001357">
    <property type="component" value="Unassembled WGS sequence"/>
</dbReference>
<dbReference type="STRING" id="81824.A9UQF4"/>
<dbReference type="Pfam" id="PF00069">
    <property type="entry name" value="Pkinase"/>
    <property type="match status" value="1"/>
</dbReference>
<dbReference type="Gene3D" id="1.10.510.10">
    <property type="entry name" value="Transferase(Phosphotransferase) domain 1"/>
    <property type="match status" value="1"/>
</dbReference>
<dbReference type="OMA" id="IFDIQRP"/>
<dbReference type="InterPro" id="IPR008349">
    <property type="entry name" value="MAPK_ERK1/2"/>
</dbReference>
<proteinExistence type="inferred from homology"/>
<dbReference type="PANTHER" id="PTHR24055">
    <property type="entry name" value="MITOGEN-ACTIVATED PROTEIN KINASE"/>
    <property type="match status" value="1"/>
</dbReference>
<organism evidence="7 8">
    <name type="scientific">Monosiga brevicollis</name>
    <name type="common">Choanoflagellate</name>
    <dbReference type="NCBI Taxonomy" id="81824"/>
    <lineage>
        <taxon>Eukaryota</taxon>
        <taxon>Choanoflagellata</taxon>
        <taxon>Craspedida</taxon>
        <taxon>Salpingoecidae</taxon>
        <taxon>Monosiga</taxon>
    </lineage>
</organism>
<dbReference type="eggNOG" id="KOG0660">
    <property type="taxonomic scope" value="Eukaryota"/>
</dbReference>
<feature type="domain" description="Protein kinase" evidence="6">
    <location>
        <begin position="1"/>
        <end position="277"/>
    </location>
</feature>
<evidence type="ECO:0000313" key="7">
    <source>
        <dbReference type="EMBL" id="EDQ92589.1"/>
    </source>
</evidence>
<dbReference type="GO" id="GO:0005737">
    <property type="term" value="C:cytoplasm"/>
    <property type="evidence" value="ECO:0000318"/>
    <property type="project" value="GO_Central"/>
</dbReference>
<dbReference type="PRINTS" id="PR01770">
    <property type="entry name" value="ERK1ERK2MAPK"/>
</dbReference>
<evidence type="ECO:0000256" key="2">
    <source>
        <dbReference type="ARBA" id="ARBA00008832"/>
    </source>
</evidence>
<evidence type="ECO:0000256" key="3">
    <source>
        <dbReference type="ARBA" id="ARBA00022553"/>
    </source>
</evidence>
<dbReference type="GO" id="GO:0004674">
    <property type="term" value="F:protein serine/threonine kinase activity"/>
    <property type="evidence" value="ECO:0000318"/>
    <property type="project" value="GO_Central"/>
</dbReference>
<dbReference type="GeneID" id="5888156"/>
<dbReference type="KEGG" id="mbr:MONBRDRAFT_19272"/>
<evidence type="ECO:0000313" key="8">
    <source>
        <dbReference type="Proteomes" id="UP000001357"/>
    </source>
</evidence>
<dbReference type="PROSITE" id="PS50011">
    <property type="entry name" value="PROTEIN_KINASE_DOM"/>
    <property type="match status" value="1"/>
</dbReference>
<dbReference type="InterPro" id="IPR000719">
    <property type="entry name" value="Prot_kinase_dom"/>
</dbReference>
<dbReference type="GO" id="GO:0005524">
    <property type="term" value="F:ATP binding"/>
    <property type="evidence" value="ECO:0007669"/>
    <property type="project" value="UniProtKB-KW"/>
</dbReference>
<dbReference type="GO" id="GO:0004707">
    <property type="term" value="F:MAP kinase activity"/>
    <property type="evidence" value="ECO:0007669"/>
    <property type="project" value="InterPro"/>
</dbReference>
<dbReference type="InParanoid" id="A9UQF4"/>
<evidence type="ECO:0000256" key="5">
    <source>
        <dbReference type="ARBA" id="ARBA00022840"/>
    </source>
</evidence>
<comment type="similarity">
    <text evidence="2">Belongs to the protein kinase superfamily. CMGC Ser/Thr protein kinase family. MAP kinase subfamily.</text>
</comment>
<dbReference type="Gene3D" id="3.30.200.20">
    <property type="entry name" value="Phosphorylase Kinase, domain 1"/>
    <property type="match status" value="1"/>
</dbReference>
<sequence length="323" mass="37082">MVVAALDTTTNLRVAIKKVSPLTHPTFCQRTLREIKILAKLRHENIICLRNMLVPPTLEDMNEVYLVLDLMETDLHRLLKSLRQRGEKLCFFMYQIMLAVKYMHSANVLHRDLKPANLLINLTNCDLKLCDFGLARVMDDHIDYSGMLTEYVATRWYRAPEVMVSAKAYTRALDMWSVGCIFAEMLNNRPLFPGKNYVDQLNRILEIVGSPSSEDLRAIPNEKSRRYVASLPQRDPVPYSELYPDASEAAISLLGQLLEFNPSKRITAADALEHDYFEEYHDPLDEPEAEEPFTFEAEIEALPVDQLRTMIFDTAQMIHLSSA</sequence>
<dbReference type="EMBL" id="CH991543">
    <property type="protein sequence ID" value="EDQ92589.1"/>
    <property type="molecule type" value="Genomic_DNA"/>
</dbReference>
<evidence type="ECO:0000259" key="6">
    <source>
        <dbReference type="PROSITE" id="PS50011"/>
    </source>
</evidence>
<protein>
    <recommendedName>
        <fullName evidence="6">Protein kinase domain-containing protein</fullName>
    </recommendedName>
</protein>
<dbReference type="InterPro" id="IPR011009">
    <property type="entry name" value="Kinase-like_dom_sf"/>
</dbReference>
<dbReference type="SUPFAM" id="SSF56112">
    <property type="entry name" value="Protein kinase-like (PK-like)"/>
    <property type="match status" value="1"/>
</dbReference>
<dbReference type="SMART" id="SM00220">
    <property type="entry name" value="S_TKc"/>
    <property type="match status" value="1"/>
</dbReference>
<keyword evidence="5" id="KW-0067">ATP-binding</keyword>
<keyword evidence="3" id="KW-0597">Phosphoprotein</keyword>
<accession>A9UQF4</accession>
<dbReference type="FunFam" id="1.10.510.10:FF:000098">
    <property type="entry name" value="Mitogen-activated protein kinase 1"/>
    <property type="match status" value="1"/>
</dbReference>
<dbReference type="GO" id="GO:0035556">
    <property type="term" value="P:intracellular signal transduction"/>
    <property type="evidence" value="ECO:0000318"/>
    <property type="project" value="GO_Central"/>
</dbReference>
<dbReference type="AlphaFoldDB" id="A9UQF4"/>